<keyword evidence="2" id="KW-0808">Transferase</keyword>
<evidence type="ECO:0000256" key="3">
    <source>
        <dbReference type="ARBA" id="ARBA00023180"/>
    </source>
</evidence>
<sequence>MNYTATIKFPSSGHYNFSLLSNNKILWSSIILVKHKIHNSLDSFFDCKKIRNSLRCWISNACLSNEGISIFGYLNTTFNYSLSLSPTKEPCLLRIINSNFQLDEKQYSTFSDVVAVFADLQSLNVFYHSVIESFFPISQLILDENILDISKVLILPKKTQTRIDLYSFMNMNVKYLEGRQCYKKIVLGLPYFNANLLKFKNLSNPIMNGDYNTDIFNENSRTIFRKTIEKYLITTPEQLKNNNTKYLLFLNRPKSSRRTILNYKEVLASISSHFPNWIITYTDFTGLTLRHQIKLILQTDIFLTIHGSALTHLLFLNDNAIVIEIMPYLFSEYVHLYQHLAEITKIKFFEFKVCKNSSIVKNENLRTELEKNGLLFKYYKYIANIRDQSIIINETEIYQLINLLSHL</sequence>
<comment type="caution">
    <text evidence="5">The sequence shown here is derived from an EMBL/GenBank/DDBJ whole genome shotgun (WGS) entry which is preliminary data.</text>
</comment>
<organism evidence="5 6">
    <name type="scientific">Tritrichomonas musculus</name>
    <dbReference type="NCBI Taxonomy" id="1915356"/>
    <lineage>
        <taxon>Eukaryota</taxon>
        <taxon>Metamonada</taxon>
        <taxon>Parabasalia</taxon>
        <taxon>Tritrichomonadida</taxon>
        <taxon>Tritrichomonadidae</taxon>
        <taxon>Tritrichomonas</taxon>
    </lineage>
</organism>
<dbReference type="Pfam" id="PF04577">
    <property type="entry name" value="Glyco_transf_61"/>
    <property type="match status" value="1"/>
</dbReference>
<accession>A0ABR2HVA6</accession>
<dbReference type="PANTHER" id="PTHR20961">
    <property type="entry name" value="GLYCOSYLTRANSFERASE"/>
    <property type="match status" value="1"/>
</dbReference>
<evidence type="ECO:0000259" key="4">
    <source>
        <dbReference type="Pfam" id="PF04577"/>
    </source>
</evidence>
<dbReference type="InterPro" id="IPR049625">
    <property type="entry name" value="Glyco_transf_61_cat"/>
</dbReference>
<dbReference type="InterPro" id="IPR007657">
    <property type="entry name" value="Glycosyltransferase_61"/>
</dbReference>
<feature type="domain" description="Glycosyltransferase 61 catalytic" evidence="4">
    <location>
        <begin position="220"/>
        <end position="323"/>
    </location>
</feature>
<name>A0ABR2HVA6_9EUKA</name>
<evidence type="ECO:0000256" key="2">
    <source>
        <dbReference type="ARBA" id="ARBA00022679"/>
    </source>
</evidence>
<proteinExistence type="predicted"/>
<keyword evidence="6" id="KW-1185">Reference proteome</keyword>
<reference evidence="5 6" key="1">
    <citation type="submission" date="2024-04" db="EMBL/GenBank/DDBJ databases">
        <title>Tritrichomonas musculus Genome.</title>
        <authorList>
            <person name="Alves-Ferreira E."/>
            <person name="Grigg M."/>
            <person name="Lorenzi H."/>
            <person name="Galac M."/>
        </authorList>
    </citation>
    <scope>NUCLEOTIDE SEQUENCE [LARGE SCALE GENOMIC DNA]</scope>
    <source>
        <strain evidence="5 6">EAF2021</strain>
    </source>
</reference>
<evidence type="ECO:0000256" key="1">
    <source>
        <dbReference type="ARBA" id="ARBA00022676"/>
    </source>
</evidence>
<evidence type="ECO:0000313" key="5">
    <source>
        <dbReference type="EMBL" id="KAK8853582.1"/>
    </source>
</evidence>
<dbReference type="EMBL" id="JAPFFF010000022">
    <property type="protein sequence ID" value="KAK8853582.1"/>
    <property type="molecule type" value="Genomic_DNA"/>
</dbReference>
<keyword evidence="3" id="KW-0325">Glycoprotein</keyword>
<protein>
    <recommendedName>
        <fullName evidence="4">Glycosyltransferase 61 catalytic domain-containing protein</fullName>
    </recommendedName>
</protein>
<gene>
    <name evidence="5" type="ORF">M9Y10_017143</name>
</gene>
<keyword evidence="1" id="KW-0328">Glycosyltransferase</keyword>
<dbReference type="Proteomes" id="UP001470230">
    <property type="component" value="Unassembled WGS sequence"/>
</dbReference>
<evidence type="ECO:0000313" key="6">
    <source>
        <dbReference type="Proteomes" id="UP001470230"/>
    </source>
</evidence>